<accession>A0AAV9V5V0</accession>
<evidence type="ECO:0000313" key="3">
    <source>
        <dbReference type="Proteomes" id="UP001375240"/>
    </source>
</evidence>
<dbReference type="Proteomes" id="UP001375240">
    <property type="component" value="Unassembled WGS sequence"/>
</dbReference>
<feature type="compositionally biased region" description="Polar residues" evidence="1">
    <location>
        <begin position="7"/>
        <end position="22"/>
    </location>
</feature>
<feature type="region of interest" description="Disordered" evidence="1">
    <location>
        <begin position="1"/>
        <end position="75"/>
    </location>
</feature>
<comment type="caution">
    <text evidence="2">The sequence shown here is derived from an EMBL/GenBank/DDBJ whole genome shotgun (WGS) entry which is preliminary data.</text>
</comment>
<proteinExistence type="predicted"/>
<dbReference type="AlphaFoldDB" id="A0AAV9V5V0"/>
<keyword evidence="3" id="KW-1185">Reference proteome</keyword>
<evidence type="ECO:0000313" key="2">
    <source>
        <dbReference type="EMBL" id="KAK6354974.1"/>
    </source>
</evidence>
<feature type="compositionally biased region" description="Low complexity" evidence="1">
    <location>
        <begin position="29"/>
        <end position="46"/>
    </location>
</feature>
<evidence type="ECO:0000256" key="1">
    <source>
        <dbReference type="SAM" id="MobiDB-lite"/>
    </source>
</evidence>
<gene>
    <name evidence="2" type="ORF">TWF696_004101</name>
</gene>
<reference evidence="2 3" key="1">
    <citation type="submission" date="2019-10" db="EMBL/GenBank/DDBJ databases">
        <authorList>
            <person name="Palmer J.M."/>
        </authorList>
    </citation>
    <scope>NUCLEOTIDE SEQUENCE [LARGE SCALE GENOMIC DNA]</scope>
    <source>
        <strain evidence="2 3">TWF696</strain>
    </source>
</reference>
<sequence length="176" mass="18831">MAGYSRDPQSQSIPLPPITSQDLPAALGLSTSLPTTLHPSTSTTHTTLHHQHAHSLPHQPSIPPTTTGPAPPLDSRAAARCQTLQDLHDSATSSSLRNIYSCIIRDYHSGRIVWRPGAGYLYSTAGVLLLGPLSESELKQKIVELFNAGVYDVYSELCDGEPIAQMVPTSAPGSRL</sequence>
<dbReference type="EMBL" id="JAVHNQ010000002">
    <property type="protein sequence ID" value="KAK6354974.1"/>
    <property type="molecule type" value="Genomic_DNA"/>
</dbReference>
<organism evidence="2 3">
    <name type="scientific">Orbilia brochopaga</name>
    <dbReference type="NCBI Taxonomy" id="3140254"/>
    <lineage>
        <taxon>Eukaryota</taxon>
        <taxon>Fungi</taxon>
        <taxon>Dikarya</taxon>
        <taxon>Ascomycota</taxon>
        <taxon>Pezizomycotina</taxon>
        <taxon>Orbiliomycetes</taxon>
        <taxon>Orbiliales</taxon>
        <taxon>Orbiliaceae</taxon>
        <taxon>Orbilia</taxon>
    </lineage>
</organism>
<protein>
    <submittedName>
        <fullName evidence="2">Uncharacterized protein</fullName>
    </submittedName>
</protein>
<name>A0AAV9V5V0_9PEZI</name>